<name>A0A229RIH4_9PSEU</name>
<gene>
    <name evidence="4" type="ORF">CFP71_36915</name>
</gene>
<dbReference type="InterPro" id="IPR027417">
    <property type="entry name" value="P-loop_NTPase"/>
</dbReference>
<dbReference type="Gene3D" id="3.40.50.300">
    <property type="entry name" value="P-loop containing nucleotide triphosphate hydrolases"/>
    <property type="match status" value="1"/>
</dbReference>
<dbReference type="Pfam" id="PF05729">
    <property type="entry name" value="NACHT"/>
    <property type="match status" value="1"/>
</dbReference>
<dbReference type="SUPFAM" id="SSF52058">
    <property type="entry name" value="L domain-like"/>
    <property type="match status" value="1"/>
</dbReference>
<evidence type="ECO:0000256" key="2">
    <source>
        <dbReference type="ARBA" id="ARBA00022840"/>
    </source>
</evidence>
<dbReference type="OrthoDB" id="135105at2"/>
<dbReference type="RefSeq" id="WP_093938552.1">
    <property type="nucleotide sequence ID" value="NZ_NMQT01000152.1"/>
</dbReference>
<dbReference type="GO" id="GO:0005524">
    <property type="term" value="F:ATP binding"/>
    <property type="evidence" value="ECO:0007669"/>
    <property type="project" value="UniProtKB-KW"/>
</dbReference>
<dbReference type="PANTHER" id="PTHR46844">
    <property type="entry name" value="SLR5058 PROTEIN"/>
    <property type="match status" value="1"/>
</dbReference>
<dbReference type="SUPFAM" id="SSF52540">
    <property type="entry name" value="P-loop containing nucleoside triphosphate hydrolases"/>
    <property type="match status" value="1"/>
</dbReference>
<dbReference type="PANTHER" id="PTHR46844:SF1">
    <property type="entry name" value="SLR5058 PROTEIN"/>
    <property type="match status" value="1"/>
</dbReference>
<accession>A0A229RIH4</accession>
<sequence>MAIEAGLMKIGGSIATACGKLWLAERKRKAERELGLAELAQARGLGLLPQQRLQKQLKELTETIAKKLSVAVATEFPRLPDNERAAAIDAVVKTLDMADLSDSALLRADMSLDGLEEALAEPVRVVLAGAHLGPETTAYFELVLWEAVAYFAEIIVSLPGFQGRALRELLTRESTIIDSLREIFDRMPQRSDTGERPVTKAEIAYSREIARKLDLVELFGVTSISPKRRLPLSVAYVGLTVLADRGRGGAMYRLEDADVARSVDERGVEAVLSQNPRLLVRGEAGSGKTTLLRWLAVNAARAGFEAPLQRWNDLVPFFVQLRRYSDKPLPGLQDLNAGIGWQVMADAPRGWIGSVLKDGRGLILVDGLDELPESRRKHVHDWLEDLVAAYPGCRYVLTSRSPAVTDDWLENAGFRHAELQAMSPSHVALFVRHWHEAAGVDESEEGRQDLEMLRGRLVASIDASLALKSLATNPLLCALLCALNRDRRSSLPTRRIELYRTALEMLLSKRDSGRDVVDKLSEELSVDDKLQVLADLAYWYTETGLATAERDRVLYQIELSLRNFSGRHLDPEDVYRHLLLRTGVLREPVVGRVDFLHKTFQEFLCARRIIESDLGEKLISKIRHEQSYEIIVMAVGQARPREQNRIFTKLLRKVAAAENETDRKRLKLLVVRCLETANRLSPDLYEEALDEIREIIPPRTLDEARSLAMSGADALRYLTVSDLRPDEAVASIRTAALVGGTEALELITAIAERYSFASIGDELVSVWPFFEPVEFAQRVFKKAPSDAMTLVVDDMTVLPGVEVSPFSAVVCEFAGAVKPADLATAANLRTLVGARLSGCPAAADLSWLRDCDGPVATVSATRCENLRDISALESLPGLTRLSLLDIAPSVDFSRLAELKGLVELQVGPTDQVTASHLVTSLPDLETLGLSSCIGLASISDLGAHGSLRRLSLDDCHALTRAGDLTGLLPRLESLVLEELPQLEDLEGTGGAGHIRSLAVRWCDSFASLEGIEAFTGLEELSLIELRSLSDLSPLAELKELRRLRLRDCRRVRDLSILDRLPRLRLLDTVGSGVQPTPRHLAAYPRIRFSDNTRAQARDDW</sequence>
<keyword evidence="2" id="KW-0067">ATP-binding</keyword>
<comment type="caution">
    <text evidence="4">The sequence shown here is derived from an EMBL/GenBank/DDBJ whole genome shotgun (WGS) entry which is preliminary data.</text>
</comment>
<organism evidence="4 5">
    <name type="scientific">Amycolatopsis thailandensis</name>
    <dbReference type="NCBI Taxonomy" id="589330"/>
    <lineage>
        <taxon>Bacteria</taxon>
        <taxon>Bacillati</taxon>
        <taxon>Actinomycetota</taxon>
        <taxon>Actinomycetes</taxon>
        <taxon>Pseudonocardiales</taxon>
        <taxon>Pseudonocardiaceae</taxon>
        <taxon>Amycolatopsis</taxon>
    </lineage>
</organism>
<proteinExistence type="predicted"/>
<dbReference type="PROSITE" id="PS50837">
    <property type="entry name" value="NACHT"/>
    <property type="match status" value="1"/>
</dbReference>
<protein>
    <recommendedName>
        <fullName evidence="3">NACHT domain-containing protein</fullName>
    </recommendedName>
</protein>
<keyword evidence="1" id="KW-0547">Nucleotide-binding</keyword>
<dbReference type="EMBL" id="NMQT01000152">
    <property type="protein sequence ID" value="OXM46443.1"/>
    <property type="molecule type" value="Genomic_DNA"/>
</dbReference>
<reference evidence="4 5" key="1">
    <citation type="submission" date="2017-07" db="EMBL/GenBank/DDBJ databases">
        <title>Amycolatopsis thailandensis Genome sequencing and assembly.</title>
        <authorList>
            <person name="Kaur N."/>
            <person name="Mayilraj S."/>
        </authorList>
    </citation>
    <scope>NUCLEOTIDE SEQUENCE [LARGE SCALE GENOMIC DNA]</scope>
    <source>
        <strain evidence="4 5">JCM 16380</strain>
    </source>
</reference>
<dbReference type="Gene3D" id="3.80.10.10">
    <property type="entry name" value="Ribonuclease Inhibitor"/>
    <property type="match status" value="1"/>
</dbReference>
<keyword evidence="5" id="KW-1185">Reference proteome</keyword>
<evidence type="ECO:0000259" key="3">
    <source>
        <dbReference type="PROSITE" id="PS50837"/>
    </source>
</evidence>
<dbReference type="Pfam" id="PF22733">
    <property type="entry name" value="NNH1"/>
    <property type="match status" value="1"/>
</dbReference>
<evidence type="ECO:0000313" key="4">
    <source>
        <dbReference type="EMBL" id="OXM46443.1"/>
    </source>
</evidence>
<dbReference type="InterPro" id="IPR007111">
    <property type="entry name" value="NACHT_NTPase"/>
</dbReference>
<dbReference type="InterPro" id="IPR032675">
    <property type="entry name" value="LRR_dom_sf"/>
</dbReference>
<dbReference type="AlphaFoldDB" id="A0A229RIH4"/>
<dbReference type="InterPro" id="IPR054547">
    <property type="entry name" value="NNH1"/>
</dbReference>
<feature type="domain" description="NACHT" evidence="3">
    <location>
        <begin position="276"/>
        <end position="611"/>
    </location>
</feature>
<evidence type="ECO:0000256" key="1">
    <source>
        <dbReference type="ARBA" id="ARBA00022741"/>
    </source>
</evidence>
<evidence type="ECO:0000313" key="5">
    <source>
        <dbReference type="Proteomes" id="UP000215223"/>
    </source>
</evidence>
<dbReference type="Proteomes" id="UP000215223">
    <property type="component" value="Unassembled WGS sequence"/>
</dbReference>